<dbReference type="PRINTS" id="PR00081">
    <property type="entry name" value="GDHRDH"/>
</dbReference>
<dbReference type="InterPro" id="IPR002347">
    <property type="entry name" value="SDR_fam"/>
</dbReference>
<dbReference type="InterPro" id="IPR052992">
    <property type="entry name" value="SDR_member_12"/>
</dbReference>
<evidence type="ECO:0000313" key="1">
    <source>
        <dbReference type="EMBL" id="CAB3237655.1"/>
    </source>
</evidence>
<dbReference type="Gene3D" id="3.40.50.720">
    <property type="entry name" value="NAD(P)-binding Rossmann-like Domain"/>
    <property type="match status" value="1"/>
</dbReference>
<dbReference type="PANTHER" id="PTHR44656:SF7">
    <property type="entry name" value="DEHYDROGENASE_REDUCTASE SDR FAMILY MEMBER 12"/>
    <property type="match status" value="1"/>
</dbReference>
<accession>A0A6F9DBN8</accession>
<reference evidence="1" key="1">
    <citation type="submission" date="2020-04" db="EMBL/GenBank/DDBJ databases">
        <authorList>
            <person name="Neveu A P."/>
        </authorList>
    </citation>
    <scope>NUCLEOTIDE SEQUENCE</scope>
    <source>
        <tissue evidence="1">Whole embryo</tissue>
    </source>
</reference>
<name>A0A6F9DBN8_9ASCI</name>
<protein>
    <submittedName>
        <fullName evidence="1">Dehydrogenase/reductase SDR family member 12-like</fullName>
    </submittedName>
</protein>
<dbReference type="PANTHER" id="PTHR44656">
    <property type="entry name" value="DEHYDROGENASE/REDUCTASE SDR FAMILY MEMBER 12"/>
    <property type="match status" value="1"/>
</dbReference>
<dbReference type="AlphaFoldDB" id="A0A6F9DBN8"/>
<organism evidence="1">
    <name type="scientific">Phallusia mammillata</name>
    <dbReference type="NCBI Taxonomy" id="59560"/>
    <lineage>
        <taxon>Eukaryota</taxon>
        <taxon>Metazoa</taxon>
        <taxon>Chordata</taxon>
        <taxon>Tunicata</taxon>
        <taxon>Ascidiacea</taxon>
        <taxon>Phlebobranchia</taxon>
        <taxon>Ascidiidae</taxon>
        <taxon>Phallusia</taxon>
    </lineage>
</organism>
<dbReference type="Pfam" id="PF00106">
    <property type="entry name" value="adh_short"/>
    <property type="match status" value="1"/>
</dbReference>
<dbReference type="SUPFAM" id="SSF51735">
    <property type="entry name" value="NAD(P)-binding Rossmann-fold domains"/>
    <property type="match status" value="1"/>
</dbReference>
<sequence length="321" mass="35827">MSLYQKGAFLIKGLREFTINGYLSAAKSFNSQDLEKDITGNVYMITGANSGLGKSAAIALARKGGEIHMVCRNEERGNAAKNEIVEESSNSNVHLHILDMSHPKDVYAFANKFLQDHNILNVLVNNSGCMVNERVITSDELETNFATNTLGTYILTQQLLPLLKQSDKPRVITVSSGGMYTQKLNVQDMQMLQLQKFEGEMVYAQNKRQQVILTEEWAKQESAVHFSCMHPGWADTPAVRTSMPGFYDAMKNKLRTSEQGADTIVWLAMADAALAKPSGKFFLDRKPTNTHLALAWTRESARDRAQFLQNLAELAEKFKPA</sequence>
<proteinExistence type="evidence at transcript level"/>
<gene>
    <name evidence="1" type="primary">Dhrs12</name>
</gene>
<dbReference type="InterPro" id="IPR036291">
    <property type="entry name" value="NAD(P)-bd_dom_sf"/>
</dbReference>
<dbReference type="EMBL" id="LR784491">
    <property type="protein sequence ID" value="CAB3237655.1"/>
    <property type="molecule type" value="mRNA"/>
</dbReference>